<evidence type="ECO:0000313" key="2">
    <source>
        <dbReference type="EMBL" id="KAG2221472.1"/>
    </source>
</evidence>
<gene>
    <name evidence="2" type="ORF">INT45_005013</name>
</gene>
<feature type="region of interest" description="Disordered" evidence="1">
    <location>
        <begin position="55"/>
        <end position="93"/>
    </location>
</feature>
<reference evidence="2 3" key="1">
    <citation type="submission" date="2020-12" db="EMBL/GenBank/DDBJ databases">
        <title>Metabolic potential, ecology and presence of endohyphal bacteria is reflected in genomic diversity of Mucoromycotina.</title>
        <authorList>
            <person name="Muszewska A."/>
            <person name="Okrasinska A."/>
            <person name="Steczkiewicz K."/>
            <person name="Drgas O."/>
            <person name="Orlowska M."/>
            <person name="Perlinska-Lenart U."/>
            <person name="Aleksandrzak-Piekarczyk T."/>
            <person name="Szatraj K."/>
            <person name="Zielenkiewicz U."/>
            <person name="Pilsyk S."/>
            <person name="Malc E."/>
            <person name="Mieczkowski P."/>
            <person name="Kruszewska J.S."/>
            <person name="Biernat P."/>
            <person name="Pawlowska J."/>
        </authorList>
    </citation>
    <scope>NUCLEOTIDE SEQUENCE [LARGE SCALE GENOMIC DNA]</scope>
    <source>
        <strain evidence="2 3">CBS 142.35</strain>
    </source>
</reference>
<sequence length="106" mass="12202">MTSNTKRVQFSGEVELISTFANEDYDRTAQKVAKLTYHDMFELLTLKSEFRRQMEELQNEQLANSEDSDEESNNSTTEEEEEEEVSKSTTGCEELQNITSCNDLCV</sequence>
<organism evidence="2 3">
    <name type="scientific">Circinella minor</name>
    <dbReference type="NCBI Taxonomy" id="1195481"/>
    <lineage>
        <taxon>Eukaryota</taxon>
        <taxon>Fungi</taxon>
        <taxon>Fungi incertae sedis</taxon>
        <taxon>Mucoromycota</taxon>
        <taxon>Mucoromycotina</taxon>
        <taxon>Mucoromycetes</taxon>
        <taxon>Mucorales</taxon>
        <taxon>Lichtheimiaceae</taxon>
        <taxon>Circinella</taxon>
    </lineage>
</organism>
<evidence type="ECO:0000256" key="1">
    <source>
        <dbReference type="SAM" id="MobiDB-lite"/>
    </source>
</evidence>
<accession>A0A8H7S4A8</accession>
<dbReference type="Proteomes" id="UP000646827">
    <property type="component" value="Unassembled WGS sequence"/>
</dbReference>
<name>A0A8H7S4A8_9FUNG</name>
<dbReference type="EMBL" id="JAEPRB010000108">
    <property type="protein sequence ID" value="KAG2221472.1"/>
    <property type="molecule type" value="Genomic_DNA"/>
</dbReference>
<keyword evidence="3" id="KW-1185">Reference proteome</keyword>
<proteinExistence type="predicted"/>
<protein>
    <submittedName>
        <fullName evidence="2">Uncharacterized protein</fullName>
    </submittedName>
</protein>
<dbReference type="AlphaFoldDB" id="A0A8H7S4A8"/>
<evidence type="ECO:0000313" key="3">
    <source>
        <dbReference type="Proteomes" id="UP000646827"/>
    </source>
</evidence>
<comment type="caution">
    <text evidence="2">The sequence shown here is derived from an EMBL/GenBank/DDBJ whole genome shotgun (WGS) entry which is preliminary data.</text>
</comment>
<dbReference type="OrthoDB" id="5596610at2759"/>
<feature type="compositionally biased region" description="Acidic residues" evidence="1">
    <location>
        <begin position="66"/>
        <end position="84"/>
    </location>
</feature>